<name>A0A834M2T2_RHYFE</name>
<dbReference type="SMART" id="SM00060">
    <property type="entry name" value="FN3"/>
    <property type="match status" value="2"/>
</dbReference>
<dbReference type="PANTHER" id="PTHR14131:SF5">
    <property type="entry name" value="ANOSMIN-1"/>
    <property type="match status" value="1"/>
</dbReference>
<dbReference type="Proteomes" id="UP000625711">
    <property type="component" value="Unassembled WGS sequence"/>
</dbReference>
<dbReference type="CDD" id="cd00063">
    <property type="entry name" value="FN3"/>
    <property type="match status" value="2"/>
</dbReference>
<dbReference type="InterPro" id="IPR036116">
    <property type="entry name" value="FN3_sf"/>
</dbReference>
<dbReference type="InterPro" id="IPR042447">
    <property type="entry name" value="Anosmin-1"/>
</dbReference>
<accession>A0A834M2T2</accession>
<sequence>VPEIPRDIIITERRKRTIHIEWTGQAQRNAAEAGGVVIYLIEERHHSGKHFTESKLSKWTPFVRTNKTSCVLKRIVKPGSWYLFRVAAVNGNGSKGYSESSTPFSISITPKPPKAPLNMTVGPLFKTKNGSLNVELKWKEPPSDLPVQRYKVFWSIRLHGIKALDSVLVRHQVVPKDQTSFLLQNLTENSPYFLQVQAISQYDNQRLKSEKSNLVLNTTNYINVTDYPYPNQLTAHSKVRIEDLKLEKLYWSKGDLKAKISWKSQNNDVRYMVTWWQSVHCQQSTEWNHSKLSAITPLAQFELYDIRFSCRYRVTVREISPEGKKSHQDTSITFETPSCKKLKALHRKIKCTE</sequence>
<feature type="non-terminal residue" evidence="2">
    <location>
        <position position="1"/>
    </location>
</feature>
<reference evidence="2" key="1">
    <citation type="submission" date="2020-08" db="EMBL/GenBank/DDBJ databases">
        <title>Genome sequencing and assembly of the red palm weevil Rhynchophorus ferrugineus.</title>
        <authorList>
            <person name="Dias G.B."/>
            <person name="Bergman C.M."/>
            <person name="Manee M."/>
        </authorList>
    </citation>
    <scope>NUCLEOTIDE SEQUENCE</scope>
    <source>
        <strain evidence="2">AA-2017</strain>
        <tissue evidence="2">Whole larva</tissue>
    </source>
</reference>
<dbReference type="GO" id="GO:0030182">
    <property type="term" value="P:neuron differentiation"/>
    <property type="evidence" value="ECO:0007669"/>
    <property type="project" value="TreeGrafter"/>
</dbReference>
<proteinExistence type="predicted"/>
<gene>
    <name evidence="2" type="ORF">GWI33_017016</name>
</gene>
<dbReference type="SUPFAM" id="SSF49265">
    <property type="entry name" value="Fibronectin type III"/>
    <property type="match status" value="1"/>
</dbReference>
<dbReference type="InterPro" id="IPR013783">
    <property type="entry name" value="Ig-like_fold"/>
</dbReference>
<feature type="domain" description="Fibronectin type-III" evidence="1">
    <location>
        <begin position="115"/>
        <end position="222"/>
    </location>
</feature>
<dbReference type="PANTHER" id="PTHR14131">
    <property type="entry name" value="ANOSMIN"/>
    <property type="match status" value="1"/>
</dbReference>
<dbReference type="Pfam" id="PF00041">
    <property type="entry name" value="fn3"/>
    <property type="match status" value="2"/>
</dbReference>
<organism evidence="2 3">
    <name type="scientific">Rhynchophorus ferrugineus</name>
    <name type="common">Red palm weevil</name>
    <name type="synonym">Curculio ferrugineus</name>
    <dbReference type="NCBI Taxonomy" id="354439"/>
    <lineage>
        <taxon>Eukaryota</taxon>
        <taxon>Metazoa</taxon>
        <taxon>Ecdysozoa</taxon>
        <taxon>Arthropoda</taxon>
        <taxon>Hexapoda</taxon>
        <taxon>Insecta</taxon>
        <taxon>Pterygota</taxon>
        <taxon>Neoptera</taxon>
        <taxon>Endopterygota</taxon>
        <taxon>Coleoptera</taxon>
        <taxon>Polyphaga</taxon>
        <taxon>Cucujiformia</taxon>
        <taxon>Curculionidae</taxon>
        <taxon>Dryophthorinae</taxon>
        <taxon>Rhynchophorus</taxon>
    </lineage>
</organism>
<dbReference type="GO" id="GO:0009986">
    <property type="term" value="C:cell surface"/>
    <property type="evidence" value="ECO:0007669"/>
    <property type="project" value="TreeGrafter"/>
</dbReference>
<dbReference type="EMBL" id="JAACXV010014154">
    <property type="protein sequence ID" value="KAF7269981.1"/>
    <property type="molecule type" value="Genomic_DNA"/>
</dbReference>
<dbReference type="AlphaFoldDB" id="A0A834M2T2"/>
<evidence type="ECO:0000313" key="3">
    <source>
        <dbReference type="Proteomes" id="UP000625711"/>
    </source>
</evidence>
<comment type="caution">
    <text evidence="2">The sequence shown here is derived from an EMBL/GenBank/DDBJ whole genome shotgun (WGS) entry which is preliminary data.</text>
</comment>
<evidence type="ECO:0000313" key="2">
    <source>
        <dbReference type="EMBL" id="KAF7269981.1"/>
    </source>
</evidence>
<dbReference type="OrthoDB" id="9985779at2759"/>
<feature type="domain" description="Fibronectin type-III" evidence="1">
    <location>
        <begin position="4"/>
        <end position="112"/>
    </location>
</feature>
<evidence type="ECO:0000259" key="1">
    <source>
        <dbReference type="PROSITE" id="PS50853"/>
    </source>
</evidence>
<dbReference type="InterPro" id="IPR003961">
    <property type="entry name" value="FN3_dom"/>
</dbReference>
<keyword evidence="3" id="KW-1185">Reference proteome</keyword>
<dbReference type="Gene3D" id="2.60.40.10">
    <property type="entry name" value="Immunoglobulins"/>
    <property type="match status" value="2"/>
</dbReference>
<dbReference type="PROSITE" id="PS50853">
    <property type="entry name" value="FN3"/>
    <property type="match status" value="2"/>
</dbReference>
<protein>
    <recommendedName>
        <fullName evidence="1">Fibronectin type-III domain-containing protein</fullName>
    </recommendedName>
</protein>